<keyword evidence="2" id="KW-1185">Reference proteome</keyword>
<evidence type="ECO:0000313" key="1">
    <source>
        <dbReference type="EMBL" id="KAK3199367.1"/>
    </source>
</evidence>
<proteinExistence type="predicted"/>
<sequence length="79" mass="9431">VHLWLNLKRIAMKKREEVHKECWVRLNEEVERGNLQHLGSGNFDRASLAESRHRTIGTRFQHRLYYQALSDSFPHRCSS</sequence>
<reference evidence="1" key="1">
    <citation type="journal article" date="2023" name="Plant J.">
        <title>Genome sequences and population genomics provide insights into the demographic history, inbreeding, and mutation load of two 'living fossil' tree species of Dipteronia.</title>
        <authorList>
            <person name="Feng Y."/>
            <person name="Comes H.P."/>
            <person name="Chen J."/>
            <person name="Zhu S."/>
            <person name="Lu R."/>
            <person name="Zhang X."/>
            <person name="Li P."/>
            <person name="Qiu J."/>
            <person name="Olsen K.M."/>
            <person name="Qiu Y."/>
        </authorList>
    </citation>
    <scope>NUCLEOTIDE SEQUENCE</scope>
    <source>
        <strain evidence="1">NBL</strain>
    </source>
</reference>
<organism evidence="1 2">
    <name type="scientific">Dipteronia sinensis</name>
    <dbReference type="NCBI Taxonomy" id="43782"/>
    <lineage>
        <taxon>Eukaryota</taxon>
        <taxon>Viridiplantae</taxon>
        <taxon>Streptophyta</taxon>
        <taxon>Embryophyta</taxon>
        <taxon>Tracheophyta</taxon>
        <taxon>Spermatophyta</taxon>
        <taxon>Magnoliopsida</taxon>
        <taxon>eudicotyledons</taxon>
        <taxon>Gunneridae</taxon>
        <taxon>Pentapetalae</taxon>
        <taxon>rosids</taxon>
        <taxon>malvids</taxon>
        <taxon>Sapindales</taxon>
        <taxon>Sapindaceae</taxon>
        <taxon>Hippocastanoideae</taxon>
        <taxon>Acereae</taxon>
        <taxon>Dipteronia</taxon>
    </lineage>
</organism>
<dbReference type="EMBL" id="JANJYJ010000007">
    <property type="protein sequence ID" value="KAK3199367.1"/>
    <property type="molecule type" value="Genomic_DNA"/>
</dbReference>
<dbReference type="Proteomes" id="UP001281410">
    <property type="component" value="Unassembled WGS sequence"/>
</dbReference>
<dbReference type="AlphaFoldDB" id="A0AAE0A308"/>
<accession>A0AAE0A308</accession>
<comment type="caution">
    <text evidence="1">The sequence shown here is derived from an EMBL/GenBank/DDBJ whole genome shotgun (WGS) entry which is preliminary data.</text>
</comment>
<evidence type="ECO:0000313" key="2">
    <source>
        <dbReference type="Proteomes" id="UP001281410"/>
    </source>
</evidence>
<protein>
    <submittedName>
        <fullName evidence="1">Uncharacterized protein</fullName>
    </submittedName>
</protein>
<feature type="non-terminal residue" evidence="1">
    <location>
        <position position="1"/>
    </location>
</feature>
<gene>
    <name evidence="1" type="ORF">Dsin_022782</name>
</gene>
<name>A0AAE0A308_9ROSI</name>
<feature type="non-terminal residue" evidence="1">
    <location>
        <position position="79"/>
    </location>
</feature>